<dbReference type="STRING" id="1293891.TMES_01865"/>
<organism evidence="1 2">
    <name type="scientific">Thalassospira mesophila</name>
    <dbReference type="NCBI Taxonomy" id="1293891"/>
    <lineage>
        <taxon>Bacteria</taxon>
        <taxon>Pseudomonadati</taxon>
        <taxon>Pseudomonadota</taxon>
        <taxon>Alphaproteobacteria</taxon>
        <taxon>Rhodospirillales</taxon>
        <taxon>Thalassospiraceae</taxon>
        <taxon>Thalassospira</taxon>
    </lineage>
</organism>
<dbReference type="EMBL" id="JFKA01000001">
    <property type="protein sequence ID" value="OSQ40538.1"/>
    <property type="molecule type" value="Genomic_DNA"/>
</dbReference>
<evidence type="ECO:0000313" key="1">
    <source>
        <dbReference type="EMBL" id="OSQ40538.1"/>
    </source>
</evidence>
<name>A0A1Y2L5W8_9PROT</name>
<dbReference type="AlphaFoldDB" id="A0A1Y2L5W8"/>
<evidence type="ECO:0000313" key="2">
    <source>
        <dbReference type="Proteomes" id="UP000193391"/>
    </source>
</evidence>
<accession>A0A1Y2L5W8</accession>
<dbReference type="Pfam" id="PF19630">
    <property type="entry name" value="DUF6134"/>
    <property type="match status" value="1"/>
</dbReference>
<comment type="caution">
    <text evidence="1">The sequence shown here is derived from an EMBL/GenBank/DDBJ whole genome shotgun (WGS) entry which is preliminary data.</text>
</comment>
<dbReference type="RefSeq" id="WP_085578881.1">
    <property type="nucleotide sequence ID" value="NZ_JFKA01000001.1"/>
</dbReference>
<sequence>MSRIFWGGVATACAIFAIFYTGLHGAKADETLNYKVFKDGDPIGFEKVVLTDTADGQIAHITTETSVQVLFLQFHYHHNRTETWKDNHLVSVKAETDDDGSPYAWLAEYEGDCYEVAGKGVPRREECNAAWPLTLWREDITAKTSLYSVIDAAPYAVSVAKTVDTSLTIDNRNIPATHYVMTGDVARDLWYGKDGKLLKTSFKKKGYDIDFIRVDAP</sequence>
<proteinExistence type="predicted"/>
<protein>
    <submittedName>
        <fullName evidence="1">Uncharacterized protein</fullName>
    </submittedName>
</protein>
<dbReference type="InterPro" id="IPR045767">
    <property type="entry name" value="DUF6134"/>
</dbReference>
<reference evidence="1 2" key="1">
    <citation type="submission" date="2014-03" db="EMBL/GenBank/DDBJ databases">
        <title>The draft genome sequence of Thalassospira mesophila JCM 18969.</title>
        <authorList>
            <person name="Lai Q."/>
            <person name="Shao Z."/>
        </authorList>
    </citation>
    <scope>NUCLEOTIDE SEQUENCE [LARGE SCALE GENOMIC DNA]</scope>
    <source>
        <strain evidence="1 2">JCM 18969</strain>
    </source>
</reference>
<keyword evidence="2" id="KW-1185">Reference proteome</keyword>
<dbReference type="Proteomes" id="UP000193391">
    <property type="component" value="Unassembled WGS sequence"/>
</dbReference>
<gene>
    <name evidence="1" type="ORF">TMES_01865</name>
</gene>